<keyword evidence="2" id="KW-1185">Reference proteome</keyword>
<protein>
    <submittedName>
        <fullName evidence="1">Uncharacterized protein</fullName>
    </submittedName>
</protein>
<evidence type="ECO:0000313" key="1">
    <source>
        <dbReference type="EMBL" id="KAJ2978503.1"/>
    </source>
</evidence>
<dbReference type="Proteomes" id="UP001144978">
    <property type="component" value="Unassembled WGS sequence"/>
</dbReference>
<comment type="caution">
    <text evidence="1">The sequence shown here is derived from an EMBL/GenBank/DDBJ whole genome shotgun (WGS) entry which is preliminary data.</text>
</comment>
<name>A0ACC1NI64_9APHY</name>
<accession>A0ACC1NI64</accession>
<organism evidence="1 2">
    <name type="scientific">Trametes sanguinea</name>
    <dbReference type="NCBI Taxonomy" id="158606"/>
    <lineage>
        <taxon>Eukaryota</taxon>
        <taxon>Fungi</taxon>
        <taxon>Dikarya</taxon>
        <taxon>Basidiomycota</taxon>
        <taxon>Agaricomycotina</taxon>
        <taxon>Agaricomycetes</taxon>
        <taxon>Polyporales</taxon>
        <taxon>Polyporaceae</taxon>
        <taxon>Trametes</taxon>
    </lineage>
</organism>
<gene>
    <name evidence="1" type="ORF">NUW54_g11276</name>
</gene>
<sequence length="181" mass="20447">MFVSCKRPACTEPDPNRHGKQRSKYFRRIPKDYAIPPSSSSSPPLSQPSTVPRGAPTGKQGPCKTRPCTRGIISKMCLRSCCRQHCRELGGCKARGHRVPVQVTVDTTLEFPPAKKICLSMSQKAPDNRGNQPEPPVPSWSLPHYAHIWEPLPSPSPPDTPRTPAEWYFRYLKKDLRDWVF</sequence>
<dbReference type="EMBL" id="JANSHE010004343">
    <property type="protein sequence ID" value="KAJ2978503.1"/>
    <property type="molecule type" value="Genomic_DNA"/>
</dbReference>
<reference evidence="1" key="1">
    <citation type="submission" date="2022-08" db="EMBL/GenBank/DDBJ databases">
        <title>Genome Sequence of Pycnoporus sanguineus.</title>
        <authorList>
            <person name="Buettner E."/>
        </authorList>
    </citation>
    <scope>NUCLEOTIDE SEQUENCE</scope>
    <source>
        <strain evidence="1">CG-C14</strain>
    </source>
</reference>
<proteinExistence type="predicted"/>
<evidence type="ECO:0000313" key="2">
    <source>
        <dbReference type="Proteomes" id="UP001144978"/>
    </source>
</evidence>